<dbReference type="WBParaSite" id="ACOC_0000824701-mRNA-1">
    <property type="protein sequence ID" value="ACOC_0000824701-mRNA-1"/>
    <property type="gene ID" value="ACOC_0000824701"/>
</dbReference>
<reference evidence="3" key="1">
    <citation type="submission" date="2017-02" db="UniProtKB">
        <authorList>
            <consortium name="WormBaseParasite"/>
        </authorList>
    </citation>
    <scope>IDENTIFICATION</scope>
</reference>
<protein>
    <submittedName>
        <fullName evidence="3">Ragulator complex protein LAMTOR1</fullName>
    </submittedName>
</protein>
<accession>A0A0R3PRT2</accession>
<reference evidence="1 2" key="2">
    <citation type="submission" date="2018-11" db="EMBL/GenBank/DDBJ databases">
        <authorList>
            <consortium name="Pathogen Informatics"/>
        </authorList>
    </citation>
    <scope>NUCLEOTIDE SEQUENCE [LARGE SCALE GENOMIC DNA]</scope>
    <source>
        <strain evidence="1 2">Costa Rica</strain>
    </source>
</reference>
<name>A0A0R3PRT2_ANGCS</name>
<dbReference type="EMBL" id="UYYA01004133">
    <property type="protein sequence ID" value="VDM59833.1"/>
    <property type="molecule type" value="Genomic_DNA"/>
</dbReference>
<evidence type="ECO:0000313" key="1">
    <source>
        <dbReference type="EMBL" id="VDM59833.1"/>
    </source>
</evidence>
<sequence>MDCYACISVQPVESHRMQAVTIKMDDICCRIPDYAAADPFINKTRSLSTSQEPLTQVSSTDCRELISRDVETVAGNYTPNKDAVVQTDDSYLKIARRLDEYRSMRTKFLPVFAASPNRQLDNTSKFGELVLCNYSNKSLLHCLE</sequence>
<keyword evidence="2" id="KW-1185">Reference proteome</keyword>
<proteinExistence type="predicted"/>
<dbReference type="OrthoDB" id="297496at2759"/>
<dbReference type="AlphaFoldDB" id="A0A0R3PRT2"/>
<evidence type="ECO:0000313" key="3">
    <source>
        <dbReference type="WBParaSite" id="ACOC_0000824701-mRNA-1"/>
    </source>
</evidence>
<organism evidence="3">
    <name type="scientific">Angiostrongylus costaricensis</name>
    <name type="common">Nematode worm</name>
    <dbReference type="NCBI Taxonomy" id="334426"/>
    <lineage>
        <taxon>Eukaryota</taxon>
        <taxon>Metazoa</taxon>
        <taxon>Ecdysozoa</taxon>
        <taxon>Nematoda</taxon>
        <taxon>Chromadorea</taxon>
        <taxon>Rhabditida</taxon>
        <taxon>Rhabditina</taxon>
        <taxon>Rhabditomorpha</taxon>
        <taxon>Strongyloidea</taxon>
        <taxon>Metastrongylidae</taxon>
        <taxon>Angiostrongylus</taxon>
    </lineage>
</organism>
<dbReference type="Proteomes" id="UP000267027">
    <property type="component" value="Unassembled WGS sequence"/>
</dbReference>
<evidence type="ECO:0000313" key="2">
    <source>
        <dbReference type="Proteomes" id="UP000267027"/>
    </source>
</evidence>
<gene>
    <name evidence="1" type="ORF">ACOC_LOCUS8248</name>
</gene>